<proteinExistence type="predicted"/>
<dbReference type="RefSeq" id="WP_070229550.1">
    <property type="nucleotide sequence ID" value="NZ_BJYO01000008.1"/>
</dbReference>
<evidence type="ECO:0000313" key="2">
    <source>
        <dbReference type="Proteomes" id="UP000254912"/>
    </source>
</evidence>
<keyword evidence="2" id="KW-1185">Reference proteome</keyword>
<dbReference type="Proteomes" id="UP000254912">
    <property type="component" value="Unassembled WGS sequence"/>
</dbReference>
<comment type="caution">
    <text evidence="1">The sequence shown here is derived from an EMBL/GenBank/DDBJ whole genome shotgun (WGS) entry which is preliminary data.</text>
</comment>
<dbReference type="GeneID" id="94545450"/>
<evidence type="ECO:0000313" key="1">
    <source>
        <dbReference type="EMBL" id="RDL01049.1"/>
    </source>
</evidence>
<accession>A0A288Q5K3</accession>
<dbReference type="KEGG" id="wso:WSWS_00238"/>
<protein>
    <submittedName>
        <fullName evidence="1">Uncharacterized protein</fullName>
    </submittedName>
</protein>
<sequence>MHSENKFINALLTGMTQILSGLLMFGAVAVASISLTALIMAVEEITVFIWKHRWINTYQNNYGNAWAVVFWHISLIFLSIAYWAALDVFIPKNKKSVDPNVIPEQIITEKQQQPK</sequence>
<dbReference type="EMBL" id="QRAS01000006">
    <property type="protein sequence ID" value="RDL01049.1"/>
    <property type="molecule type" value="Genomic_DNA"/>
</dbReference>
<reference evidence="1 2" key="1">
    <citation type="submission" date="2018-07" db="EMBL/GenBank/DDBJ databases">
        <title>Genomic Encyclopedia of Type Strains, Phase III (KMG-III): the genomes of soil and plant-associated and newly described type strains.</title>
        <authorList>
            <person name="Whitman W."/>
        </authorList>
    </citation>
    <scope>NUCLEOTIDE SEQUENCE [LARGE SCALE GENOMIC DNA]</scope>
    <source>
        <strain evidence="1 2">CECT 7031</strain>
    </source>
</reference>
<dbReference type="AlphaFoldDB" id="A0A288Q5K3"/>
<organism evidence="1 2">
    <name type="scientific">Weissella soli</name>
    <dbReference type="NCBI Taxonomy" id="155866"/>
    <lineage>
        <taxon>Bacteria</taxon>
        <taxon>Bacillati</taxon>
        <taxon>Bacillota</taxon>
        <taxon>Bacilli</taxon>
        <taxon>Lactobacillales</taxon>
        <taxon>Lactobacillaceae</taxon>
        <taxon>Weissella</taxon>
    </lineage>
</organism>
<name>A0A288Q5K3_9LACO</name>
<gene>
    <name evidence="1" type="ORF">DFP99_1623</name>
</gene>